<dbReference type="PANTHER" id="PTHR34860">
    <property type="entry name" value="REPRESSOR-LIKE PROTEIN SSO7C3"/>
    <property type="match status" value="1"/>
</dbReference>
<name>A0A5C0SKM6_9EURY</name>
<dbReference type="InterPro" id="IPR016752">
    <property type="entry name" value="UCP019240_SpoVT/AbrB-related"/>
</dbReference>
<dbReference type="RefSeq" id="WP_148882614.1">
    <property type="nucleotide sequence ID" value="NZ_CP041932.1"/>
</dbReference>
<dbReference type="GeneID" id="41609208"/>
<reference evidence="2 3" key="1">
    <citation type="submission" date="2019-07" db="EMBL/GenBank/DDBJ databases">
        <title>Complete genome of Thermococcus acidophilus.</title>
        <authorList>
            <person name="Li X."/>
        </authorList>
    </citation>
    <scope>NUCLEOTIDE SEQUENCE [LARGE SCALE GENOMIC DNA]</scope>
    <source>
        <strain evidence="2 3">SY113</strain>
    </source>
</reference>
<dbReference type="Gene3D" id="2.10.260.10">
    <property type="match status" value="2"/>
</dbReference>
<dbReference type="SMART" id="SM00966">
    <property type="entry name" value="SpoVT_AbrB"/>
    <property type="match status" value="2"/>
</dbReference>
<dbReference type="NCBIfam" id="TIGR01439">
    <property type="entry name" value="lp_hng_hel_AbrB"/>
    <property type="match status" value="1"/>
</dbReference>
<dbReference type="InterPro" id="IPR052975">
    <property type="entry name" value="Repressor-like_regulatory"/>
</dbReference>
<dbReference type="AlphaFoldDB" id="A0A5C0SKM6"/>
<evidence type="ECO:0000259" key="1">
    <source>
        <dbReference type="SMART" id="SM00966"/>
    </source>
</evidence>
<dbReference type="PANTHER" id="PTHR34860:SF6">
    <property type="entry name" value="REPRESSOR-LIKE PROTEIN SSO7C3"/>
    <property type="match status" value="1"/>
</dbReference>
<dbReference type="GO" id="GO:0003677">
    <property type="term" value="F:DNA binding"/>
    <property type="evidence" value="ECO:0007669"/>
    <property type="project" value="UniProtKB-KW"/>
</dbReference>
<feature type="domain" description="SpoVT-AbrB" evidence="1">
    <location>
        <begin position="13"/>
        <end position="55"/>
    </location>
</feature>
<dbReference type="KEGG" id="them:FPV09_05095"/>
<gene>
    <name evidence="2" type="ORF">FPV09_05095</name>
</gene>
<evidence type="ECO:0000313" key="2">
    <source>
        <dbReference type="EMBL" id="QEK14582.1"/>
    </source>
</evidence>
<dbReference type="Proteomes" id="UP000322631">
    <property type="component" value="Chromosome"/>
</dbReference>
<sequence length="117" mass="13752">MKETKEPLAKFHARVDKDGRLVIPRYIRDTLKIERGDYVKLIVRKIKIDFNDKTIFVETQKQIISKVGRKGTAYIPNEIRKSLNIEPDELIEVVLLDIFKSEVPDEESNFKYVFLDV</sequence>
<dbReference type="PIRSF" id="PIRSF019240">
    <property type="entry name" value="UCP019240_SpoVT/AbrB-related"/>
    <property type="match status" value="1"/>
</dbReference>
<protein>
    <submittedName>
        <fullName evidence="2">AbrB/MazE/SpoVT family DNA-binding domain-containing protein</fullName>
    </submittedName>
</protein>
<accession>A0A5C0SKM6</accession>
<dbReference type="InterPro" id="IPR007159">
    <property type="entry name" value="SpoVT-AbrB_dom"/>
</dbReference>
<organism evidence="2 3">
    <name type="scientific">Thermococcus aciditolerans</name>
    <dbReference type="NCBI Taxonomy" id="2598455"/>
    <lineage>
        <taxon>Archaea</taxon>
        <taxon>Methanobacteriati</taxon>
        <taxon>Methanobacteriota</taxon>
        <taxon>Thermococci</taxon>
        <taxon>Thermococcales</taxon>
        <taxon>Thermococcaceae</taxon>
        <taxon>Thermococcus</taxon>
    </lineage>
</organism>
<dbReference type="Pfam" id="PF04014">
    <property type="entry name" value="MazE_antitoxin"/>
    <property type="match status" value="1"/>
</dbReference>
<proteinExistence type="predicted"/>
<dbReference type="InterPro" id="IPR037914">
    <property type="entry name" value="SpoVT-AbrB_sf"/>
</dbReference>
<evidence type="ECO:0000313" key="3">
    <source>
        <dbReference type="Proteomes" id="UP000322631"/>
    </source>
</evidence>
<keyword evidence="3" id="KW-1185">Reference proteome</keyword>
<feature type="domain" description="SpoVT-AbrB" evidence="1">
    <location>
        <begin position="65"/>
        <end position="108"/>
    </location>
</feature>
<keyword evidence="2" id="KW-0238">DNA-binding</keyword>
<dbReference type="EMBL" id="CP041932">
    <property type="protein sequence ID" value="QEK14582.1"/>
    <property type="molecule type" value="Genomic_DNA"/>
</dbReference>
<dbReference type="SUPFAM" id="SSF89447">
    <property type="entry name" value="AbrB/MazE/MraZ-like"/>
    <property type="match status" value="2"/>
</dbReference>